<dbReference type="VEuPathDB" id="FungiDB:VP01_4837g1"/>
<dbReference type="AlphaFoldDB" id="A0A0L6UMF8"/>
<accession>A0A0L6UMF8</accession>
<evidence type="ECO:0000313" key="2">
    <source>
        <dbReference type="Proteomes" id="UP000037035"/>
    </source>
</evidence>
<feature type="non-terminal residue" evidence="1">
    <location>
        <position position="1"/>
    </location>
</feature>
<sequence>TALHNTLKFSFPDSKTNLCAWHINKNITKNCNKHFPPGHSTDWEHFMKVWNSTMWCTIFIIMPKAHCKTIVIL</sequence>
<keyword evidence="2" id="KW-1185">Reference proteome</keyword>
<gene>
    <name evidence="1" type="ORF">VP01_4837g1</name>
</gene>
<dbReference type="OrthoDB" id="1880067at2759"/>
<protein>
    <recommendedName>
        <fullName evidence="3">MULE transposase domain-containing protein</fullName>
    </recommendedName>
</protein>
<evidence type="ECO:0000313" key="1">
    <source>
        <dbReference type="EMBL" id="KNZ49706.1"/>
    </source>
</evidence>
<proteinExistence type="predicted"/>
<dbReference type="Proteomes" id="UP000037035">
    <property type="component" value="Unassembled WGS sequence"/>
</dbReference>
<evidence type="ECO:0008006" key="3">
    <source>
        <dbReference type="Google" id="ProtNLM"/>
    </source>
</evidence>
<reference evidence="1 2" key="1">
    <citation type="submission" date="2015-08" db="EMBL/GenBank/DDBJ databases">
        <title>Next Generation Sequencing and Analysis of the Genome of Puccinia sorghi L Schw, the Causal Agent of Maize Common Rust.</title>
        <authorList>
            <person name="Rochi L."/>
            <person name="Burguener G."/>
            <person name="Darino M."/>
            <person name="Turjanski A."/>
            <person name="Kreff E."/>
            <person name="Dieguez M.J."/>
            <person name="Sacco F."/>
        </authorList>
    </citation>
    <scope>NUCLEOTIDE SEQUENCE [LARGE SCALE GENOMIC DNA]</scope>
    <source>
        <strain evidence="1 2">RO10H11247</strain>
    </source>
</reference>
<organism evidence="1 2">
    <name type="scientific">Puccinia sorghi</name>
    <dbReference type="NCBI Taxonomy" id="27349"/>
    <lineage>
        <taxon>Eukaryota</taxon>
        <taxon>Fungi</taxon>
        <taxon>Dikarya</taxon>
        <taxon>Basidiomycota</taxon>
        <taxon>Pucciniomycotina</taxon>
        <taxon>Pucciniomycetes</taxon>
        <taxon>Pucciniales</taxon>
        <taxon>Pucciniaceae</taxon>
        <taxon>Puccinia</taxon>
    </lineage>
</organism>
<name>A0A0L6UMF8_9BASI</name>
<comment type="caution">
    <text evidence="1">The sequence shown here is derived from an EMBL/GenBank/DDBJ whole genome shotgun (WGS) entry which is preliminary data.</text>
</comment>
<dbReference type="EMBL" id="LAVV01009984">
    <property type="protein sequence ID" value="KNZ49706.1"/>
    <property type="molecule type" value="Genomic_DNA"/>
</dbReference>